<sequence>MYVFGAEVPNGAISGERDAVCNVFQLAWLLAVMVRYKVVIIVVVVLVVVAVVNDGGSGSEVERKKGIFVIMNCLRRCYHQVGLLNDPAATISTTNTAAAAVTNKQYDSALMFPEVFHTFSLRNLMLSSSITAVTAAVPVMTAIGDR</sequence>
<dbReference type="AlphaFoldDB" id="A0A8J2PYW7"/>
<evidence type="ECO:0000256" key="1">
    <source>
        <dbReference type="SAM" id="Phobius"/>
    </source>
</evidence>
<reference evidence="2" key="1">
    <citation type="submission" date="2021-09" db="EMBL/GenBank/DDBJ databases">
        <authorList>
            <consortium name="Pathogen Informatics"/>
        </authorList>
    </citation>
    <scope>NUCLEOTIDE SEQUENCE</scope>
</reference>
<evidence type="ECO:0000313" key="3">
    <source>
        <dbReference type="Proteomes" id="UP000746747"/>
    </source>
</evidence>
<keyword evidence="1" id="KW-1133">Transmembrane helix</keyword>
<gene>
    <name evidence="2" type="ORF">CJOHNSTONI_LOCUS10190</name>
</gene>
<dbReference type="EMBL" id="CAKAEH010002003">
    <property type="protein sequence ID" value="CAG9540702.1"/>
    <property type="molecule type" value="Genomic_DNA"/>
</dbReference>
<comment type="caution">
    <text evidence="2">The sequence shown here is derived from an EMBL/GenBank/DDBJ whole genome shotgun (WGS) entry which is preliminary data.</text>
</comment>
<name>A0A8J2PYW7_9BILA</name>
<keyword evidence="1" id="KW-0472">Membrane</keyword>
<proteinExistence type="predicted"/>
<organism evidence="2 3">
    <name type="scientific">Cercopithifilaria johnstoni</name>
    <dbReference type="NCBI Taxonomy" id="2874296"/>
    <lineage>
        <taxon>Eukaryota</taxon>
        <taxon>Metazoa</taxon>
        <taxon>Ecdysozoa</taxon>
        <taxon>Nematoda</taxon>
        <taxon>Chromadorea</taxon>
        <taxon>Rhabditida</taxon>
        <taxon>Spirurina</taxon>
        <taxon>Spiruromorpha</taxon>
        <taxon>Filarioidea</taxon>
        <taxon>Onchocercidae</taxon>
        <taxon>Cercopithifilaria</taxon>
    </lineage>
</organism>
<keyword evidence="1" id="KW-0812">Transmembrane</keyword>
<dbReference type="Proteomes" id="UP000746747">
    <property type="component" value="Unassembled WGS sequence"/>
</dbReference>
<evidence type="ECO:0000313" key="2">
    <source>
        <dbReference type="EMBL" id="CAG9540702.1"/>
    </source>
</evidence>
<keyword evidence="3" id="KW-1185">Reference proteome</keyword>
<protein>
    <submittedName>
        <fullName evidence="2">Uncharacterized protein</fullName>
    </submittedName>
</protein>
<feature type="transmembrane region" description="Helical" evidence="1">
    <location>
        <begin position="26"/>
        <end position="52"/>
    </location>
</feature>
<accession>A0A8J2PYW7</accession>